<dbReference type="OrthoDB" id="3557394at2759"/>
<organism evidence="2 3">
    <name type="scientific">Phialocephala subalpina</name>
    <dbReference type="NCBI Taxonomy" id="576137"/>
    <lineage>
        <taxon>Eukaryota</taxon>
        <taxon>Fungi</taxon>
        <taxon>Dikarya</taxon>
        <taxon>Ascomycota</taxon>
        <taxon>Pezizomycotina</taxon>
        <taxon>Leotiomycetes</taxon>
        <taxon>Helotiales</taxon>
        <taxon>Mollisiaceae</taxon>
        <taxon>Phialocephala</taxon>
        <taxon>Phialocephala fortinii species complex</taxon>
    </lineage>
</organism>
<evidence type="ECO:0000313" key="2">
    <source>
        <dbReference type="EMBL" id="CZR67019.1"/>
    </source>
</evidence>
<reference evidence="2 3" key="1">
    <citation type="submission" date="2016-03" db="EMBL/GenBank/DDBJ databases">
        <authorList>
            <person name="Ploux O."/>
        </authorList>
    </citation>
    <scope>NUCLEOTIDE SEQUENCE [LARGE SCALE GENOMIC DNA]</scope>
    <source>
        <strain evidence="2 3">UAMH 11012</strain>
    </source>
</reference>
<dbReference type="InterPro" id="IPR052895">
    <property type="entry name" value="HetReg/Transcr_Mod"/>
</dbReference>
<proteinExistence type="predicted"/>
<dbReference type="PANTHER" id="PTHR24148">
    <property type="entry name" value="ANKYRIN REPEAT DOMAIN-CONTAINING PROTEIN 39 HOMOLOG-RELATED"/>
    <property type="match status" value="1"/>
</dbReference>
<sequence>MSSAEVYTFTPLTSPSSFRVFRLQPGQYDAKLQCSIDERYLDECGEYEAISYVWGVKDASGASHILCENRQIAITSNLEIALRRLRWEHEERVLWADGICINQEDNSEKSQQVSLMGIIYEQAVQTILWLGDTERDMGDTFAEILQIGLLMDKDKENKDDVQLNDFSYETWIQLLKLSSMPYFSRIWILQEVVFSRNGIVQYGNGKIDWKHFVLAHTMTTFWLMMHNNDAPLRGVERKSLFVHHTTRDLVQTGWTMNGLMDLAMLEIKAMKSSDHRDKIFGLYSIFEKFVPNLLPAPDYSKDLVEVYTETNAAILQSDWFGLKYLRWFHQPRLEGLPSWVIDWRGAPSKSPMEDFYIPNKASPRLRLTENNRLQIQAKIIGSIARYQPYNFQVTNLQLLEEAETCPWIRTIAETNDATQLMLRQVYDWADLVIGIFDLDWSTSVRADLERELFSSPYTSAEQNIDNPKTWGDLYQGKVNFFLDNLPAYLRIVHGWKDEVKDEWLESFKDLFLSLTKAYLMLYGDAVANLFLLQDRRLGFSSLKEPQEGCIVALLGGFDAPAVLRSLHEPEQYELLNFAWVTGAMHQDIWEEIKSDETEIILV</sequence>
<dbReference type="AlphaFoldDB" id="A0A1L7XPQ9"/>
<dbReference type="InterPro" id="IPR010730">
    <property type="entry name" value="HET"/>
</dbReference>
<dbReference type="Proteomes" id="UP000184330">
    <property type="component" value="Unassembled WGS sequence"/>
</dbReference>
<evidence type="ECO:0000313" key="3">
    <source>
        <dbReference type="Proteomes" id="UP000184330"/>
    </source>
</evidence>
<dbReference type="EMBL" id="FJOG01000041">
    <property type="protein sequence ID" value="CZR67019.1"/>
    <property type="molecule type" value="Genomic_DNA"/>
</dbReference>
<dbReference type="Pfam" id="PF06985">
    <property type="entry name" value="HET"/>
    <property type="match status" value="1"/>
</dbReference>
<accession>A0A1L7XPQ9</accession>
<dbReference type="PANTHER" id="PTHR24148:SF64">
    <property type="entry name" value="HETEROKARYON INCOMPATIBILITY DOMAIN-CONTAINING PROTEIN"/>
    <property type="match status" value="1"/>
</dbReference>
<feature type="domain" description="Heterokaryon incompatibility" evidence="1">
    <location>
        <begin position="47"/>
        <end position="191"/>
    </location>
</feature>
<evidence type="ECO:0000259" key="1">
    <source>
        <dbReference type="Pfam" id="PF06985"/>
    </source>
</evidence>
<gene>
    <name evidence="2" type="ORF">PAC_16918</name>
</gene>
<keyword evidence="3" id="KW-1185">Reference proteome</keyword>
<protein>
    <recommendedName>
        <fullName evidence="1">Heterokaryon incompatibility domain-containing protein</fullName>
    </recommendedName>
</protein>
<name>A0A1L7XPQ9_9HELO</name>